<dbReference type="NCBIfam" id="TIGR00233">
    <property type="entry name" value="trpS"/>
    <property type="match status" value="1"/>
</dbReference>
<evidence type="ECO:0000256" key="3">
    <source>
        <dbReference type="ARBA" id="ARBA00022598"/>
    </source>
</evidence>
<evidence type="ECO:0000256" key="5">
    <source>
        <dbReference type="ARBA" id="ARBA00022840"/>
    </source>
</evidence>
<evidence type="ECO:0000256" key="6">
    <source>
        <dbReference type="ARBA" id="ARBA00022917"/>
    </source>
</evidence>
<evidence type="ECO:0000256" key="8">
    <source>
        <dbReference type="NCBIfam" id="TIGR00233"/>
    </source>
</evidence>
<evidence type="ECO:0000313" key="10">
    <source>
        <dbReference type="EMBL" id="MFC7278926.1"/>
    </source>
</evidence>
<name>A0ABW2I230_9ACTN</name>
<accession>A0ABW2I230</accession>
<dbReference type="EMBL" id="JBHTBJ010000040">
    <property type="protein sequence ID" value="MFC7278926.1"/>
    <property type="molecule type" value="Genomic_DNA"/>
</dbReference>
<evidence type="ECO:0000313" key="11">
    <source>
        <dbReference type="Proteomes" id="UP001596548"/>
    </source>
</evidence>
<evidence type="ECO:0000256" key="4">
    <source>
        <dbReference type="ARBA" id="ARBA00022741"/>
    </source>
</evidence>
<protein>
    <recommendedName>
        <fullName evidence="2 8">Tryptophan--tRNA ligase</fullName>
        <ecNumber evidence="2 8">6.1.1.2</ecNumber>
    </recommendedName>
</protein>
<dbReference type="SUPFAM" id="SSF52374">
    <property type="entry name" value="Nucleotidylyl transferase"/>
    <property type="match status" value="1"/>
</dbReference>
<dbReference type="GO" id="GO:0004830">
    <property type="term" value="F:tryptophan-tRNA ligase activity"/>
    <property type="evidence" value="ECO:0007669"/>
    <property type="project" value="UniProtKB-EC"/>
</dbReference>
<keyword evidence="3 9" id="KW-0436">Ligase</keyword>
<dbReference type="Gene3D" id="3.40.50.620">
    <property type="entry name" value="HUPs"/>
    <property type="match status" value="1"/>
</dbReference>
<dbReference type="InterPro" id="IPR002305">
    <property type="entry name" value="aa-tRNA-synth_Ic"/>
</dbReference>
<proteinExistence type="inferred from homology"/>
<dbReference type="PANTHER" id="PTHR43766:SF1">
    <property type="entry name" value="TRYPTOPHAN--TRNA LIGASE, MITOCHONDRIAL"/>
    <property type="match status" value="1"/>
</dbReference>
<comment type="caution">
    <text evidence="10">The sequence shown here is derived from an EMBL/GenBank/DDBJ whole genome shotgun (WGS) entry which is preliminary data.</text>
</comment>
<dbReference type="InterPro" id="IPR002306">
    <property type="entry name" value="Trp-tRNA-ligase"/>
</dbReference>
<evidence type="ECO:0000256" key="1">
    <source>
        <dbReference type="ARBA" id="ARBA00005594"/>
    </source>
</evidence>
<organism evidence="10 11">
    <name type="scientific">Paractinoplanes rhizophilus</name>
    <dbReference type="NCBI Taxonomy" id="1416877"/>
    <lineage>
        <taxon>Bacteria</taxon>
        <taxon>Bacillati</taxon>
        <taxon>Actinomycetota</taxon>
        <taxon>Actinomycetes</taxon>
        <taxon>Micromonosporales</taxon>
        <taxon>Micromonosporaceae</taxon>
        <taxon>Paractinoplanes</taxon>
    </lineage>
</organism>
<dbReference type="Proteomes" id="UP001596548">
    <property type="component" value="Unassembled WGS sequence"/>
</dbReference>
<gene>
    <name evidence="10" type="primary">trpS</name>
    <name evidence="10" type="ORF">ACFQS1_33600</name>
</gene>
<keyword evidence="7 9" id="KW-0030">Aminoacyl-tRNA synthetase</keyword>
<sequence length="338" mass="36377">MKRLTGFQPTGNLHLGNLLGAMRPLVRDQQEVGSIAMIADLHAMTMEHDPQVLRQKTLEVATLLLAAGVDPKRTPLIAHSQIPEHTELHYLLECVCHFGEAARMIQFKEKSAAHSPGFSAPSEGPGAGGKQSAPVRLSLLSYPVLMAADILVHDVHQVPVGEDQNQHLELARTLATRFNARYGETFVVPEGVRPESAARIMDLADPSAKMSKSARSSAGRIGLLDPPELIRRTISRAVTDTVGVVRHDPENQPGVTNLLAILAECTGEAPGAYTSYGALKRDVTDAVEALLAPIRKRYAELSDDPGYVREILAEGKAAVRPAALATVRRARGAIGLLD</sequence>
<evidence type="ECO:0000256" key="9">
    <source>
        <dbReference type="RuleBase" id="RU363036"/>
    </source>
</evidence>
<dbReference type="CDD" id="cd00806">
    <property type="entry name" value="TrpRS_core"/>
    <property type="match status" value="1"/>
</dbReference>
<evidence type="ECO:0000256" key="7">
    <source>
        <dbReference type="ARBA" id="ARBA00023146"/>
    </source>
</evidence>
<dbReference type="Pfam" id="PF00579">
    <property type="entry name" value="tRNA-synt_1b"/>
    <property type="match status" value="1"/>
</dbReference>
<comment type="similarity">
    <text evidence="1 9">Belongs to the class-I aminoacyl-tRNA synthetase family.</text>
</comment>
<dbReference type="Gene3D" id="1.10.240.10">
    <property type="entry name" value="Tyrosyl-Transfer RNA Synthetase"/>
    <property type="match status" value="1"/>
</dbReference>
<keyword evidence="11" id="KW-1185">Reference proteome</keyword>
<reference evidence="11" key="1">
    <citation type="journal article" date="2019" name="Int. J. Syst. Evol. Microbiol.">
        <title>The Global Catalogue of Microorganisms (GCM) 10K type strain sequencing project: providing services to taxonomists for standard genome sequencing and annotation.</title>
        <authorList>
            <consortium name="The Broad Institute Genomics Platform"/>
            <consortium name="The Broad Institute Genome Sequencing Center for Infectious Disease"/>
            <person name="Wu L."/>
            <person name="Ma J."/>
        </authorList>
    </citation>
    <scope>NUCLEOTIDE SEQUENCE [LARGE SCALE GENOMIC DNA]</scope>
    <source>
        <strain evidence="11">XZYJT-10</strain>
    </source>
</reference>
<dbReference type="EC" id="6.1.1.2" evidence="2 8"/>
<dbReference type="InterPro" id="IPR050203">
    <property type="entry name" value="Trp-tRNA_synthetase"/>
</dbReference>
<dbReference type="PROSITE" id="PS00178">
    <property type="entry name" value="AA_TRNA_LIGASE_I"/>
    <property type="match status" value="1"/>
</dbReference>
<dbReference type="InterPro" id="IPR014729">
    <property type="entry name" value="Rossmann-like_a/b/a_fold"/>
</dbReference>
<keyword evidence="5 9" id="KW-0067">ATP-binding</keyword>
<dbReference type="PANTHER" id="PTHR43766">
    <property type="entry name" value="TRYPTOPHAN--TRNA LIGASE, MITOCHONDRIAL"/>
    <property type="match status" value="1"/>
</dbReference>
<keyword evidence="6 9" id="KW-0648">Protein biosynthesis</keyword>
<dbReference type="RefSeq" id="WP_378976041.1">
    <property type="nucleotide sequence ID" value="NZ_JBHTBJ010000040.1"/>
</dbReference>
<evidence type="ECO:0000256" key="2">
    <source>
        <dbReference type="ARBA" id="ARBA00013161"/>
    </source>
</evidence>
<dbReference type="PRINTS" id="PR01039">
    <property type="entry name" value="TRNASYNTHTRP"/>
</dbReference>
<keyword evidence="4 9" id="KW-0547">Nucleotide-binding</keyword>
<dbReference type="InterPro" id="IPR001412">
    <property type="entry name" value="aa-tRNA-synth_I_CS"/>
</dbReference>